<dbReference type="Pfam" id="PF10076">
    <property type="entry name" value="Phage_Mu_Gp48"/>
    <property type="match status" value="1"/>
</dbReference>
<gene>
    <name evidence="1" type="ORF">FOT62_22845</name>
</gene>
<proteinExistence type="predicted"/>
<comment type="caution">
    <text evidence="1">The sequence shown here is derived from an EMBL/GenBank/DDBJ whole genome shotgun (WGS) entry which is preliminary data.</text>
</comment>
<dbReference type="AlphaFoldDB" id="A0A5C7BV17"/>
<evidence type="ECO:0000313" key="2">
    <source>
        <dbReference type="Proteomes" id="UP000321126"/>
    </source>
</evidence>
<protein>
    <submittedName>
        <fullName evidence="1">DUF2313 domain-containing protein</fullName>
    </submittedName>
</protein>
<dbReference type="RefSeq" id="WP_048797282.1">
    <property type="nucleotide sequence ID" value="NZ_JVEJ01000440.1"/>
</dbReference>
<dbReference type="EMBL" id="VOUQ01000019">
    <property type="protein sequence ID" value="TXE27157.1"/>
    <property type="molecule type" value="Genomic_DNA"/>
</dbReference>
<accession>A0A5C7BV17</accession>
<reference evidence="1 2" key="1">
    <citation type="submission" date="2019-07" db="EMBL/GenBank/DDBJ databases">
        <title>Serratia strains were isolated from fresh produce.</title>
        <authorList>
            <person name="Cho G.-S."/>
            <person name="Stein M."/>
            <person name="Lee W."/>
            <person name="Suh S.H."/>
            <person name="Franz C.M.A.P."/>
        </authorList>
    </citation>
    <scope>NUCLEOTIDE SEQUENCE [LARGE SCALE GENOMIC DNA]</scope>
    <source>
        <strain evidence="1 2">S16</strain>
    </source>
</reference>
<dbReference type="Proteomes" id="UP000321126">
    <property type="component" value="Unassembled WGS sequence"/>
</dbReference>
<name>A0A5C7BV17_SERMA</name>
<dbReference type="InterPro" id="IPR018755">
    <property type="entry name" value="Phage_Mu_Gp48"/>
</dbReference>
<organism evidence="1 2">
    <name type="scientific">Serratia marcescens</name>
    <dbReference type="NCBI Taxonomy" id="615"/>
    <lineage>
        <taxon>Bacteria</taxon>
        <taxon>Pseudomonadati</taxon>
        <taxon>Pseudomonadota</taxon>
        <taxon>Gammaproteobacteria</taxon>
        <taxon>Enterobacterales</taxon>
        <taxon>Yersiniaceae</taxon>
        <taxon>Serratia</taxon>
    </lineage>
</organism>
<sequence>MNQQQYAELLGILLPPKSYAPTGRLLHAELQAEGDTLASAEVRAGDVLNGVTPFWAAGLLADWERVLALTAPDSMTYQARRQQVLAKLNATGGLSRAYFINLAKSMGYDITIDEPEPFRAGVGRAGDHIWIPEIIWVWIVNIQDGQVPIYRFQAGNSLAGERLTTYGLNLIENIFRDLKPAHTEVVFNYQESTAS</sequence>
<evidence type="ECO:0000313" key="1">
    <source>
        <dbReference type="EMBL" id="TXE27157.1"/>
    </source>
</evidence>